<dbReference type="PANTHER" id="PTHR12526">
    <property type="entry name" value="GLYCOSYLTRANSFERASE"/>
    <property type="match status" value="1"/>
</dbReference>
<evidence type="ECO:0000313" key="4">
    <source>
        <dbReference type="Proteomes" id="UP000640333"/>
    </source>
</evidence>
<organism evidence="3 4">
    <name type="scientific">Pontibacterium sinense</name>
    <dbReference type="NCBI Taxonomy" id="2781979"/>
    <lineage>
        <taxon>Bacteria</taxon>
        <taxon>Pseudomonadati</taxon>
        <taxon>Pseudomonadota</taxon>
        <taxon>Gammaproteobacteria</taxon>
        <taxon>Oceanospirillales</taxon>
        <taxon>Oceanospirillaceae</taxon>
        <taxon>Pontibacterium</taxon>
    </lineage>
</organism>
<dbReference type="AlphaFoldDB" id="A0A8J7F9G2"/>
<feature type="domain" description="Glycosyl transferase family 1" evidence="1">
    <location>
        <begin position="191"/>
        <end position="345"/>
    </location>
</feature>
<dbReference type="SUPFAM" id="SSF53756">
    <property type="entry name" value="UDP-Glycosyltransferase/glycogen phosphorylase"/>
    <property type="match status" value="1"/>
</dbReference>
<protein>
    <submittedName>
        <fullName evidence="3">Glycosyltransferase</fullName>
    </submittedName>
</protein>
<proteinExistence type="predicted"/>
<dbReference type="Pfam" id="PF13439">
    <property type="entry name" value="Glyco_transf_4"/>
    <property type="match status" value="1"/>
</dbReference>
<dbReference type="Pfam" id="PF00534">
    <property type="entry name" value="Glycos_transf_1"/>
    <property type="match status" value="1"/>
</dbReference>
<dbReference type="Gene3D" id="3.40.50.2000">
    <property type="entry name" value="Glycogen Phosphorylase B"/>
    <property type="match status" value="2"/>
</dbReference>
<keyword evidence="4" id="KW-1185">Reference proteome</keyword>
<accession>A0A8J7F9G2</accession>
<sequence length="373" mass="41582">MKVLHVFKTYFPETVGGIEQVIRQLASVGKRKGVRSDVLTLTKGPSRVFRFEGQLVYAVRRDLDVASTGFSYQAFGALKRIIDRYDVVHYHYPWPFGDLLKLLIDADKPSLVTYHSDIVRQKFLGKLYAPLQRRFLGSVDCIVATSPSYLESSQTLKHYREKSTVVPIGLSKATYPVVSDRKIQCWKEEIGSDFFLFVGVLRYYKGLHILLEALKGTDLTVVIAGTGPVEGELKRLAQELGVSENVRFLGRVSEEDKVALLEACLGVVFPSHLRSEAFGITLLEGAMYGKPLISCEIKTGTSYINASGETGIVIPPSDSGALREAMQTLVGDQVRANRMGANAFRRYQTMFSDDVMFDGYYKAYKALLSKAQS</sequence>
<name>A0A8J7F9G2_9GAMM</name>
<dbReference type="GO" id="GO:1901135">
    <property type="term" value="P:carbohydrate derivative metabolic process"/>
    <property type="evidence" value="ECO:0007669"/>
    <property type="project" value="UniProtKB-ARBA"/>
</dbReference>
<dbReference type="PANTHER" id="PTHR12526:SF627">
    <property type="entry name" value="D-RHAMNOSYLTRANSFERASE WBPZ"/>
    <property type="match status" value="1"/>
</dbReference>
<gene>
    <name evidence="3" type="ORF">IOQ59_01655</name>
</gene>
<evidence type="ECO:0000259" key="2">
    <source>
        <dbReference type="Pfam" id="PF13439"/>
    </source>
</evidence>
<evidence type="ECO:0000313" key="3">
    <source>
        <dbReference type="EMBL" id="MBE9395959.1"/>
    </source>
</evidence>
<comment type="caution">
    <text evidence="3">The sequence shown here is derived from an EMBL/GenBank/DDBJ whole genome shotgun (WGS) entry which is preliminary data.</text>
</comment>
<reference evidence="3" key="1">
    <citation type="submission" date="2020-10" db="EMBL/GenBank/DDBJ databases">
        <title>Bacterium isolated from coastal waters sediment.</title>
        <authorList>
            <person name="Chen R.-J."/>
            <person name="Lu D.-C."/>
            <person name="Zhu K.-L."/>
            <person name="Du Z.-J."/>
        </authorList>
    </citation>
    <scope>NUCLEOTIDE SEQUENCE</scope>
    <source>
        <strain evidence="3">N1Y112</strain>
    </source>
</reference>
<dbReference type="GO" id="GO:0016757">
    <property type="term" value="F:glycosyltransferase activity"/>
    <property type="evidence" value="ECO:0007669"/>
    <property type="project" value="InterPro"/>
</dbReference>
<dbReference type="InterPro" id="IPR001296">
    <property type="entry name" value="Glyco_trans_1"/>
</dbReference>
<feature type="domain" description="Glycosyltransferase subfamily 4-like N-terminal" evidence="2">
    <location>
        <begin position="15"/>
        <end position="169"/>
    </location>
</feature>
<dbReference type="EMBL" id="JADEYS010000001">
    <property type="protein sequence ID" value="MBE9395959.1"/>
    <property type="molecule type" value="Genomic_DNA"/>
</dbReference>
<dbReference type="Proteomes" id="UP000640333">
    <property type="component" value="Unassembled WGS sequence"/>
</dbReference>
<dbReference type="InterPro" id="IPR028098">
    <property type="entry name" value="Glyco_trans_4-like_N"/>
</dbReference>
<evidence type="ECO:0000259" key="1">
    <source>
        <dbReference type="Pfam" id="PF00534"/>
    </source>
</evidence>